<accession>A0A6N2B5Q2</accession>
<proteinExistence type="predicted"/>
<evidence type="ECO:0000313" key="2">
    <source>
        <dbReference type="EMBL" id="TMW89368.1"/>
    </source>
</evidence>
<dbReference type="EMBL" id="RXGB01004577">
    <property type="protein sequence ID" value="TMW89368.1"/>
    <property type="molecule type" value="Genomic_DNA"/>
</dbReference>
<feature type="compositionally biased region" description="Pro residues" evidence="1">
    <location>
        <begin position="121"/>
        <end position="132"/>
    </location>
</feature>
<evidence type="ECO:0000256" key="1">
    <source>
        <dbReference type="SAM" id="MobiDB-lite"/>
    </source>
</evidence>
<comment type="caution">
    <text evidence="2">The sequence shown here is derived from an EMBL/GenBank/DDBJ whole genome shotgun (WGS) entry which is preliminary data.</text>
</comment>
<gene>
    <name evidence="2" type="ORF">EJD97_017257</name>
</gene>
<feature type="region of interest" description="Disordered" evidence="1">
    <location>
        <begin position="39"/>
        <end position="62"/>
    </location>
</feature>
<feature type="region of interest" description="Disordered" evidence="1">
    <location>
        <begin position="114"/>
        <end position="136"/>
    </location>
</feature>
<dbReference type="PANTHER" id="PTHR33168">
    <property type="entry name" value="STRESS INDUCED PROTEIN-RELATED"/>
    <property type="match status" value="1"/>
</dbReference>
<sequence length="144" mass="16216">MEDDEFTTPNSPPSLKQKLKNSLCFSCCFTHRNTTTTTKLHSLDYHPPPSRQPSSSDENPSMIWIKPDIRDKCRTIFNFISNGNGNRHKRHSSAEFRYDPLSYSLNFEDDAPLTNFSSRLPPSPSSSPPQPPVKSLGIAAAVYE</sequence>
<dbReference type="AlphaFoldDB" id="A0A6N2B5Q2"/>
<organism evidence="2">
    <name type="scientific">Solanum chilense</name>
    <name type="common">Tomato</name>
    <name type="synonym">Lycopersicon chilense</name>
    <dbReference type="NCBI Taxonomy" id="4083"/>
    <lineage>
        <taxon>Eukaryota</taxon>
        <taxon>Viridiplantae</taxon>
        <taxon>Streptophyta</taxon>
        <taxon>Embryophyta</taxon>
        <taxon>Tracheophyta</taxon>
        <taxon>Spermatophyta</taxon>
        <taxon>Magnoliopsida</taxon>
        <taxon>eudicotyledons</taxon>
        <taxon>Gunneridae</taxon>
        <taxon>Pentapetalae</taxon>
        <taxon>asterids</taxon>
        <taxon>lamiids</taxon>
        <taxon>Solanales</taxon>
        <taxon>Solanaceae</taxon>
        <taxon>Solanoideae</taxon>
        <taxon>Solaneae</taxon>
        <taxon>Solanum</taxon>
        <taxon>Solanum subgen. Lycopersicon</taxon>
    </lineage>
</organism>
<reference evidence="2" key="1">
    <citation type="submission" date="2019-05" db="EMBL/GenBank/DDBJ databases">
        <title>The de novo reference genome and transcriptome assemblies of the wild tomato species Solanum chilense.</title>
        <authorList>
            <person name="Stam R."/>
            <person name="Nosenko T."/>
            <person name="Hoerger A.C."/>
            <person name="Stephan W."/>
            <person name="Seidel M.A."/>
            <person name="Kuhn J.M.M."/>
            <person name="Haberer G."/>
            <person name="Tellier A."/>
        </authorList>
    </citation>
    <scope>NUCLEOTIDE SEQUENCE</scope>
    <source>
        <tissue evidence="2">Mature leaves</tissue>
    </source>
</reference>
<name>A0A6N2B5Q2_SOLCI</name>
<protein>
    <submittedName>
        <fullName evidence="2">Uncharacterized protein</fullName>
    </submittedName>
</protein>